<accession>A0A3S0PLX5</accession>
<dbReference type="RefSeq" id="WP_126575373.1">
    <property type="nucleotide sequence ID" value="NZ_RXZH01000008.1"/>
</dbReference>
<evidence type="ECO:0008006" key="3">
    <source>
        <dbReference type="Google" id="ProtNLM"/>
    </source>
</evidence>
<dbReference type="AlphaFoldDB" id="A0A3S0PLX5"/>
<dbReference type="OrthoDB" id="6402397at2"/>
<gene>
    <name evidence="1" type="ORF">EJ063_16215</name>
</gene>
<evidence type="ECO:0000313" key="1">
    <source>
        <dbReference type="EMBL" id="RTZ14458.1"/>
    </source>
</evidence>
<protein>
    <recommendedName>
        <fullName evidence="3">Lipoprotein</fullName>
    </recommendedName>
</protein>
<dbReference type="PROSITE" id="PS51257">
    <property type="entry name" value="PROKAR_LIPOPROTEIN"/>
    <property type="match status" value="1"/>
</dbReference>
<organism evidence="1 2">
    <name type="scientific">Vibrio aquaticus</name>
    <dbReference type="NCBI Taxonomy" id="2496559"/>
    <lineage>
        <taxon>Bacteria</taxon>
        <taxon>Pseudomonadati</taxon>
        <taxon>Pseudomonadota</taxon>
        <taxon>Gammaproteobacteria</taxon>
        <taxon>Vibrionales</taxon>
        <taxon>Vibrionaceae</taxon>
        <taxon>Vibrio</taxon>
    </lineage>
</organism>
<keyword evidence="2" id="KW-1185">Reference proteome</keyword>
<proteinExistence type="predicted"/>
<evidence type="ECO:0000313" key="2">
    <source>
        <dbReference type="Proteomes" id="UP000268973"/>
    </source>
</evidence>
<reference evidence="1 2" key="1">
    <citation type="submission" date="2018-12" db="EMBL/GenBank/DDBJ databases">
        <title>Vibrio sp. isolated from China Sea.</title>
        <authorList>
            <person name="Li Y."/>
        </authorList>
    </citation>
    <scope>NUCLEOTIDE SEQUENCE [LARGE SCALE GENOMIC DNA]</scope>
    <source>
        <strain evidence="1 2">BEI207</strain>
    </source>
</reference>
<dbReference type="Proteomes" id="UP000268973">
    <property type="component" value="Unassembled WGS sequence"/>
</dbReference>
<name>A0A3S0PLX5_9VIBR</name>
<dbReference type="EMBL" id="RXZH01000008">
    <property type="protein sequence ID" value="RTZ14458.1"/>
    <property type="molecule type" value="Genomic_DNA"/>
</dbReference>
<sequence length="157" mass="17430">MKSVIAVIALATTLAGCADHIAESRGTHIEVVPTTYQFELNTVETKTVSARVDQFVAKYPQLAHNAKWVISTKGKHGEVLYSSAKQQLESLGISTSRIEHQVQSHNARFEFRLSATINQTKLEVCHQEQVGRYGYGSLGCTTDVNRWQSMVNPHNAM</sequence>
<comment type="caution">
    <text evidence="1">The sequence shown here is derived from an EMBL/GenBank/DDBJ whole genome shotgun (WGS) entry which is preliminary data.</text>
</comment>